<proteinExistence type="predicted"/>
<organism evidence="1 2">
    <name type="scientific">Neurospora hispaniola</name>
    <dbReference type="NCBI Taxonomy" id="588809"/>
    <lineage>
        <taxon>Eukaryota</taxon>
        <taxon>Fungi</taxon>
        <taxon>Dikarya</taxon>
        <taxon>Ascomycota</taxon>
        <taxon>Pezizomycotina</taxon>
        <taxon>Sordariomycetes</taxon>
        <taxon>Sordariomycetidae</taxon>
        <taxon>Sordariales</taxon>
        <taxon>Sordariaceae</taxon>
        <taxon>Neurospora</taxon>
    </lineage>
</organism>
<dbReference type="EMBL" id="JAULSX010000012">
    <property type="protein sequence ID" value="KAK3484916.1"/>
    <property type="molecule type" value="Genomic_DNA"/>
</dbReference>
<dbReference type="GeneID" id="87878044"/>
<comment type="caution">
    <text evidence="1">The sequence shown here is derived from an EMBL/GenBank/DDBJ whole genome shotgun (WGS) entry which is preliminary data.</text>
</comment>
<name>A0AAJ0HYF3_9PEZI</name>
<accession>A0AAJ0HYF3</accession>
<protein>
    <submittedName>
        <fullName evidence="1">Uncharacterized protein</fullName>
    </submittedName>
</protein>
<dbReference type="Proteomes" id="UP001285908">
    <property type="component" value="Unassembled WGS sequence"/>
</dbReference>
<evidence type="ECO:0000313" key="1">
    <source>
        <dbReference type="EMBL" id="KAK3484916.1"/>
    </source>
</evidence>
<dbReference type="AlphaFoldDB" id="A0AAJ0HYF3"/>
<evidence type="ECO:0000313" key="2">
    <source>
        <dbReference type="Proteomes" id="UP001285908"/>
    </source>
</evidence>
<dbReference type="RefSeq" id="XP_062687942.1">
    <property type="nucleotide sequence ID" value="XM_062840422.1"/>
</dbReference>
<keyword evidence="2" id="KW-1185">Reference proteome</keyword>
<reference evidence="1 2" key="1">
    <citation type="journal article" date="2023" name="Mol. Phylogenet. Evol.">
        <title>Genome-scale phylogeny and comparative genomics of the fungal order Sordariales.</title>
        <authorList>
            <person name="Hensen N."/>
            <person name="Bonometti L."/>
            <person name="Westerberg I."/>
            <person name="Brannstrom I.O."/>
            <person name="Guillou S."/>
            <person name="Cros-Aarteil S."/>
            <person name="Calhoun S."/>
            <person name="Haridas S."/>
            <person name="Kuo A."/>
            <person name="Mondo S."/>
            <person name="Pangilinan J."/>
            <person name="Riley R."/>
            <person name="LaButti K."/>
            <person name="Andreopoulos B."/>
            <person name="Lipzen A."/>
            <person name="Chen C."/>
            <person name="Yan M."/>
            <person name="Daum C."/>
            <person name="Ng V."/>
            <person name="Clum A."/>
            <person name="Steindorff A."/>
            <person name="Ohm R.A."/>
            <person name="Martin F."/>
            <person name="Silar P."/>
            <person name="Natvig D.O."/>
            <person name="Lalanne C."/>
            <person name="Gautier V."/>
            <person name="Ament-Velasquez S.L."/>
            <person name="Kruys A."/>
            <person name="Hutchinson M.I."/>
            <person name="Powell A.J."/>
            <person name="Barry K."/>
            <person name="Miller A.N."/>
            <person name="Grigoriev I.V."/>
            <person name="Debuchy R."/>
            <person name="Gladieux P."/>
            <person name="Hiltunen Thoren M."/>
            <person name="Johannesson H."/>
        </authorList>
    </citation>
    <scope>NUCLEOTIDE SEQUENCE [LARGE SCALE GENOMIC DNA]</scope>
    <source>
        <strain evidence="1 2">FGSC 10403</strain>
    </source>
</reference>
<sequence>MDDFDYYGRRDGKKERLASSVTATPREQPDAGADARGMMLPLARTRLAKKPTHYIRSITPAYGIPIVRSSLGSMAYRGRGFDFVSYTNDADAEINDIRPLAPWTVPATSSYGHPVTPAARDVKPNILDLGQVDNRPLQVWTNGCDAGAENAIANMDGQEEKKFFKANDLP</sequence>
<gene>
    <name evidence="1" type="ORF">B0T23DRAFT_433217</name>
</gene>